<evidence type="ECO:0000256" key="1">
    <source>
        <dbReference type="ARBA" id="ARBA00022723"/>
    </source>
</evidence>
<keyword evidence="7" id="KW-1185">Reference proteome</keyword>
<dbReference type="Proteomes" id="UP001319882">
    <property type="component" value="Unassembled WGS sequence"/>
</dbReference>
<comment type="cofactor">
    <cofactor evidence="4">
        <name>iron-sulfur cluster</name>
        <dbReference type="ChEBI" id="CHEBI:30408"/>
    </cofactor>
    <text evidence="4">Binds 1 iron-sulfur cluster per subunit.</text>
</comment>
<feature type="binding site" evidence="4">
    <location>
        <position position="45"/>
    </location>
    <ligand>
        <name>iron-sulfur cluster</name>
        <dbReference type="ChEBI" id="CHEBI:30408"/>
    </ligand>
</feature>
<organism evidence="6 7">
    <name type="scientific">Vreelandella malpeensis</name>
    <dbReference type="NCBI Taxonomy" id="1172368"/>
    <lineage>
        <taxon>Bacteria</taxon>
        <taxon>Pseudomonadati</taxon>
        <taxon>Pseudomonadota</taxon>
        <taxon>Gammaproteobacteria</taxon>
        <taxon>Oceanospirillales</taxon>
        <taxon>Halomonadaceae</taxon>
        <taxon>Vreelandella</taxon>
    </lineage>
</organism>
<dbReference type="EMBL" id="WHVL01000008">
    <property type="protein sequence ID" value="MCB8890612.1"/>
    <property type="molecule type" value="Genomic_DNA"/>
</dbReference>
<dbReference type="InterPro" id="IPR023063">
    <property type="entry name" value="ErpA_proteobact"/>
</dbReference>
<dbReference type="Gene3D" id="2.60.300.12">
    <property type="entry name" value="HesB-like domain"/>
    <property type="match status" value="1"/>
</dbReference>
<evidence type="ECO:0000256" key="2">
    <source>
        <dbReference type="ARBA" id="ARBA00023004"/>
    </source>
</evidence>
<name>A0ABS8DW96_9GAMM</name>
<protein>
    <recommendedName>
        <fullName evidence="4">Iron-sulfur cluster insertion protein ErpA</fullName>
    </recommendedName>
</protein>
<dbReference type="InterPro" id="IPR017870">
    <property type="entry name" value="FeS_cluster_insertion_CS"/>
</dbReference>
<dbReference type="HAMAP" id="MF_01380">
    <property type="entry name" value="Fe_S_insert_ErpA"/>
    <property type="match status" value="1"/>
</dbReference>
<dbReference type="InterPro" id="IPR000361">
    <property type="entry name" value="ATAP_core_dom"/>
</dbReference>
<evidence type="ECO:0000256" key="4">
    <source>
        <dbReference type="HAMAP-Rule" id="MF_01380"/>
    </source>
</evidence>
<proteinExistence type="inferred from homology"/>
<gene>
    <name evidence="4 6" type="primary">erpA</name>
    <name evidence="6" type="ORF">GEV37_15980</name>
</gene>
<dbReference type="PANTHER" id="PTHR43011:SF1">
    <property type="entry name" value="IRON-SULFUR CLUSTER ASSEMBLY 2 HOMOLOG, MITOCHONDRIAL"/>
    <property type="match status" value="1"/>
</dbReference>
<dbReference type="SUPFAM" id="SSF89360">
    <property type="entry name" value="HesB-like domain"/>
    <property type="match status" value="1"/>
</dbReference>
<dbReference type="RefSeq" id="WP_227391276.1">
    <property type="nucleotide sequence ID" value="NZ_JBHSCJ010000005.1"/>
</dbReference>
<feature type="binding site" evidence="4">
    <location>
        <position position="111"/>
    </location>
    <ligand>
        <name>iron-sulfur cluster</name>
        <dbReference type="ChEBI" id="CHEBI:30408"/>
    </ligand>
</feature>
<feature type="binding site" evidence="4">
    <location>
        <position position="109"/>
    </location>
    <ligand>
        <name>iron-sulfur cluster</name>
        <dbReference type="ChEBI" id="CHEBI:30408"/>
    </ligand>
</feature>
<reference evidence="6 7" key="1">
    <citation type="journal article" date="2021" name="Sci. Rep.">
        <title>Genome analysis of a halophilic bacterium Halomonas malpeensis YU-PRIM-29(T) reveals its exopolysaccharide and pigment producing capabilities.</title>
        <authorList>
            <person name="Athmika"/>
            <person name="Ghate S.D."/>
            <person name="Arun A.B."/>
            <person name="Rao S.S."/>
            <person name="Kumar S.T.A."/>
            <person name="Kandiyil M.K."/>
            <person name="Saptami K."/>
            <person name="Rekha P.D."/>
        </authorList>
    </citation>
    <scope>NUCLEOTIDE SEQUENCE [LARGE SCALE GENOMIC DNA]</scope>
    <source>
        <strain evidence="7">prim 29</strain>
    </source>
</reference>
<comment type="subunit">
    <text evidence="4">Homodimer.</text>
</comment>
<dbReference type="InterPro" id="IPR016092">
    <property type="entry name" value="ATAP"/>
</dbReference>
<keyword evidence="1 4" id="KW-0479">Metal-binding</keyword>
<dbReference type="PROSITE" id="PS01152">
    <property type="entry name" value="HESB"/>
    <property type="match status" value="1"/>
</dbReference>
<comment type="similarity">
    <text evidence="4">Belongs to the HesB/IscA family.</text>
</comment>
<evidence type="ECO:0000256" key="3">
    <source>
        <dbReference type="ARBA" id="ARBA00023014"/>
    </source>
</evidence>
<comment type="caution">
    <text evidence="6">The sequence shown here is derived from an EMBL/GenBank/DDBJ whole genome shotgun (WGS) entry which is preliminary data.</text>
</comment>
<dbReference type="Pfam" id="PF01521">
    <property type="entry name" value="Fe-S_biosyn"/>
    <property type="match status" value="1"/>
</dbReference>
<feature type="domain" description="Core" evidence="5">
    <location>
        <begin position="14"/>
        <end position="112"/>
    </location>
</feature>
<keyword evidence="3 4" id="KW-0411">Iron-sulfur</keyword>
<dbReference type="NCBIfam" id="NF010147">
    <property type="entry name" value="PRK13623.1"/>
    <property type="match status" value="1"/>
</dbReference>
<dbReference type="InterPro" id="IPR035903">
    <property type="entry name" value="HesB-like_dom_sf"/>
</dbReference>
<evidence type="ECO:0000259" key="5">
    <source>
        <dbReference type="Pfam" id="PF01521"/>
    </source>
</evidence>
<evidence type="ECO:0000313" key="7">
    <source>
        <dbReference type="Proteomes" id="UP001319882"/>
    </source>
</evidence>
<dbReference type="PANTHER" id="PTHR43011">
    <property type="entry name" value="IRON-SULFUR CLUSTER ASSEMBLY 2 HOMOLOG, MITOCHONDRIAL"/>
    <property type="match status" value="1"/>
</dbReference>
<dbReference type="NCBIfam" id="TIGR00049">
    <property type="entry name" value="iron-sulfur cluster assembly accessory protein"/>
    <property type="match status" value="1"/>
</dbReference>
<comment type="function">
    <text evidence="4">Required for insertion of 4Fe-4S clusters for at least IspG.</text>
</comment>
<evidence type="ECO:0000313" key="6">
    <source>
        <dbReference type="EMBL" id="MCB8890612.1"/>
    </source>
</evidence>
<sequence length="117" mass="12600">MSGAEAFVPTPLLLSDSARKRIKALRFEEHNDALKLRVYVTGGGCSGFQYGFDFAESVADDDTLIEFGDATLVVDPLSYQYLVGSTIDFEEGLAGARFRVQNPNATTTCGCGASFMV</sequence>
<accession>A0ABS8DW96</accession>
<keyword evidence="2 4" id="KW-0408">Iron</keyword>